<feature type="transmembrane region" description="Helical" evidence="3">
    <location>
        <begin position="381"/>
        <end position="400"/>
    </location>
</feature>
<feature type="transmembrane region" description="Helical" evidence="3">
    <location>
        <begin position="308"/>
        <end position="329"/>
    </location>
</feature>
<dbReference type="PANTHER" id="PTHR11328:SF28">
    <property type="entry name" value="MAJOR FACILITATOR SUPERFAMILY DOMAIN-CONTAINING PROTEIN 12"/>
    <property type="match status" value="1"/>
</dbReference>
<comment type="caution">
    <text evidence="4">The sequence shown here is derived from an EMBL/GenBank/DDBJ whole genome shotgun (WGS) entry which is preliminary data.</text>
</comment>
<evidence type="ECO:0000256" key="2">
    <source>
        <dbReference type="SAM" id="MobiDB-lite"/>
    </source>
</evidence>
<feature type="region of interest" description="Disordered" evidence="2">
    <location>
        <begin position="1"/>
        <end position="29"/>
    </location>
</feature>
<protein>
    <recommendedName>
        <fullName evidence="6">MFS transporter</fullName>
    </recommendedName>
</protein>
<dbReference type="InterPro" id="IPR036259">
    <property type="entry name" value="MFS_trans_sf"/>
</dbReference>
<reference evidence="4" key="1">
    <citation type="submission" date="2019-06" db="EMBL/GenBank/DDBJ databases">
        <authorList>
            <person name="Zheng W."/>
        </authorList>
    </citation>
    <scope>NUCLEOTIDE SEQUENCE</scope>
    <source>
        <strain evidence="4">QDHG01</strain>
    </source>
</reference>
<dbReference type="GO" id="GO:0015293">
    <property type="term" value="F:symporter activity"/>
    <property type="evidence" value="ECO:0007669"/>
    <property type="project" value="InterPro"/>
</dbReference>
<feature type="transmembrane region" description="Helical" evidence="3">
    <location>
        <begin position="412"/>
        <end position="433"/>
    </location>
</feature>
<name>A0A8J8NVF0_HALGN</name>
<keyword evidence="3" id="KW-0472">Membrane</keyword>
<dbReference type="Pfam" id="PF13347">
    <property type="entry name" value="MFS_2"/>
    <property type="match status" value="1"/>
</dbReference>
<feature type="transmembrane region" description="Helical" evidence="3">
    <location>
        <begin position="349"/>
        <end position="369"/>
    </location>
</feature>
<evidence type="ECO:0000256" key="1">
    <source>
        <dbReference type="ARBA" id="ARBA00008335"/>
    </source>
</evidence>
<feature type="transmembrane region" description="Helical" evidence="3">
    <location>
        <begin position="479"/>
        <end position="499"/>
    </location>
</feature>
<evidence type="ECO:0008006" key="6">
    <source>
        <dbReference type="Google" id="ProtNLM"/>
    </source>
</evidence>
<evidence type="ECO:0000313" key="5">
    <source>
        <dbReference type="Proteomes" id="UP000785679"/>
    </source>
</evidence>
<dbReference type="EMBL" id="RRYP01006879">
    <property type="protein sequence ID" value="TNV80904.1"/>
    <property type="molecule type" value="Genomic_DNA"/>
</dbReference>
<feature type="transmembrane region" description="Helical" evidence="3">
    <location>
        <begin position="234"/>
        <end position="255"/>
    </location>
</feature>
<feature type="transmembrane region" description="Helical" evidence="3">
    <location>
        <begin position="164"/>
        <end position="188"/>
    </location>
</feature>
<organism evidence="4 5">
    <name type="scientific">Halteria grandinella</name>
    <dbReference type="NCBI Taxonomy" id="5974"/>
    <lineage>
        <taxon>Eukaryota</taxon>
        <taxon>Sar</taxon>
        <taxon>Alveolata</taxon>
        <taxon>Ciliophora</taxon>
        <taxon>Intramacronucleata</taxon>
        <taxon>Spirotrichea</taxon>
        <taxon>Stichotrichia</taxon>
        <taxon>Sporadotrichida</taxon>
        <taxon>Halteriidae</taxon>
        <taxon>Halteria</taxon>
    </lineage>
</organism>
<gene>
    <name evidence="4" type="ORF">FGO68_gene3305</name>
</gene>
<accession>A0A8J8NVF0</accession>
<dbReference type="PANTHER" id="PTHR11328">
    <property type="entry name" value="MAJOR FACILITATOR SUPERFAMILY DOMAIN-CONTAINING PROTEIN"/>
    <property type="match status" value="1"/>
</dbReference>
<dbReference type="GO" id="GO:0008643">
    <property type="term" value="P:carbohydrate transport"/>
    <property type="evidence" value="ECO:0007669"/>
    <property type="project" value="InterPro"/>
</dbReference>
<dbReference type="GO" id="GO:0005886">
    <property type="term" value="C:plasma membrane"/>
    <property type="evidence" value="ECO:0007669"/>
    <property type="project" value="TreeGrafter"/>
</dbReference>
<dbReference type="Gene3D" id="1.20.1250.20">
    <property type="entry name" value="MFS general substrate transporter like domains"/>
    <property type="match status" value="2"/>
</dbReference>
<keyword evidence="3" id="KW-0812">Transmembrane</keyword>
<evidence type="ECO:0000313" key="4">
    <source>
        <dbReference type="EMBL" id="TNV80904.1"/>
    </source>
</evidence>
<proteinExistence type="inferred from homology"/>
<feature type="transmembrane region" description="Helical" evidence="3">
    <location>
        <begin position="209"/>
        <end position="228"/>
    </location>
</feature>
<feature type="transmembrane region" description="Helical" evidence="3">
    <location>
        <begin position="445"/>
        <end position="467"/>
    </location>
</feature>
<evidence type="ECO:0000256" key="3">
    <source>
        <dbReference type="SAM" id="Phobius"/>
    </source>
</evidence>
<dbReference type="OrthoDB" id="1730117at2759"/>
<comment type="similarity">
    <text evidence="1">Belongs to the major facilitator superfamily.</text>
</comment>
<keyword evidence="5" id="KW-1185">Reference proteome</keyword>
<dbReference type="SUPFAM" id="SSF103473">
    <property type="entry name" value="MFS general substrate transporter"/>
    <property type="match status" value="1"/>
</dbReference>
<dbReference type="Proteomes" id="UP000785679">
    <property type="component" value="Unassembled WGS sequence"/>
</dbReference>
<feature type="compositionally biased region" description="Polar residues" evidence="2">
    <location>
        <begin position="7"/>
        <end position="24"/>
    </location>
</feature>
<keyword evidence="3" id="KW-1133">Transmembrane helix</keyword>
<dbReference type="InterPro" id="IPR039672">
    <property type="entry name" value="MFS_2"/>
</dbReference>
<feature type="transmembrane region" description="Helical" evidence="3">
    <location>
        <begin position="133"/>
        <end position="152"/>
    </location>
</feature>
<dbReference type="AlphaFoldDB" id="A0A8J8NVF0"/>
<sequence length="528" mass="59322">MPLKLSEATQYQLSGTTPQSQSSKTEPELPLKTIQTHQTTPFEYQSPKALDPKIKRDGLQSIHVSAYAVGHLSNDLCAAAWFTYVLYYLQEVVRLGPTNAGFAMLSGQIADGVTTPIVGFASDKCKTRIGSRAPWYIIGTIIVLPSFLGIFIYPPFPQSSPEQIAYYIILPAVFNVGWAFVQISNMAVVNSITFSTQRRDRLISLRNGFTFVANLTVLSIALVLFAVMKNPITQFRVLAFLIVAGGTVSSLFYIFTLREPKLVKEAKQIQKEFKLQQKGLFREEEKAKKSVLSAHVKQWHEWFTEGQFYVYGFVYMLVRIAVNVTMSVQPFYLIHVTGFVTTEDNPTPIAIALTPLVSYITSLIFSLMFYKPMLQRLRNRFYPLFISIMIISLGSLPYVFLNSNPDVRWMVYLLSSIQGVGLAIMLNTATSLISDVIGKDAESSAFVYGAYSFFDKVANGIIIFIITSKFNTDPTALRWIIGTIPVFCSIAAFGLTYLGKVLYSERLARLSIEEKREVPLLETRHDDM</sequence>